<name>A0AAW6SNI2_9BACI</name>
<sequence>MKERPWGTDEKVSFEFDDVINKKHRFLINCTWDLKKKKALFIMLNPSISDYSICDRTVDSCIYFAKKKNCGSIEIVNLYSYITNSPTELFKVPNKNHPLNDEHITKAINRADYIVAAWGEDGVRYHRSYQILNMIGNKEVYCLGITKYGYPVHPGRLGKNAEIVPYTMFV</sequence>
<comment type="caution">
    <text evidence="1">The sequence shown here is derived from an EMBL/GenBank/DDBJ whole genome shotgun (WGS) entry which is preliminary data.</text>
</comment>
<dbReference type="GeneID" id="79867708"/>
<dbReference type="Pfam" id="PF07799">
    <property type="entry name" value="DUF1643"/>
    <property type="match status" value="1"/>
</dbReference>
<organism evidence="1 2">
    <name type="scientific">Heyndrickxia oleronia</name>
    <dbReference type="NCBI Taxonomy" id="38875"/>
    <lineage>
        <taxon>Bacteria</taxon>
        <taxon>Bacillati</taxon>
        <taxon>Bacillota</taxon>
        <taxon>Bacilli</taxon>
        <taxon>Bacillales</taxon>
        <taxon>Bacillaceae</taxon>
        <taxon>Heyndrickxia</taxon>
    </lineage>
</organism>
<dbReference type="RefSeq" id="WP_212943835.1">
    <property type="nucleotide sequence ID" value="NZ_BOQX01000003.1"/>
</dbReference>
<protein>
    <submittedName>
        <fullName evidence="1">DUF1643 domain-containing protein</fullName>
    </submittedName>
</protein>
<gene>
    <name evidence="1" type="ORF">P5X88_05385</name>
</gene>
<reference evidence="1" key="1">
    <citation type="submission" date="2023-03" db="EMBL/GenBank/DDBJ databases">
        <title>Bacterial isolates from washroom surfaces on a university campus.</title>
        <authorList>
            <person name="Holman D.B."/>
            <person name="Gzyl K.E."/>
            <person name="Taheri A.E."/>
        </authorList>
    </citation>
    <scope>NUCLEOTIDE SEQUENCE</scope>
    <source>
        <strain evidence="1">RD03</strain>
    </source>
</reference>
<dbReference type="AlphaFoldDB" id="A0AAW6SNI2"/>
<evidence type="ECO:0000313" key="1">
    <source>
        <dbReference type="EMBL" id="MDH5160360.1"/>
    </source>
</evidence>
<dbReference type="InterPro" id="IPR012441">
    <property type="entry name" value="DUF1643"/>
</dbReference>
<proteinExistence type="predicted"/>
<dbReference type="EMBL" id="JAROYP010000002">
    <property type="protein sequence ID" value="MDH5160360.1"/>
    <property type="molecule type" value="Genomic_DNA"/>
</dbReference>
<dbReference type="Proteomes" id="UP001159179">
    <property type="component" value="Unassembled WGS sequence"/>
</dbReference>
<evidence type="ECO:0000313" key="2">
    <source>
        <dbReference type="Proteomes" id="UP001159179"/>
    </source>
</evidence>
<accession>A0AAW6SNI2</accession>